<dbReference type="GO" id="GO:0004518">
    <property type="term" value="F:nuclease activity"/>
    <property type="evidence" value="ECO:0007669"/>
    <property type="project" value="UniProtKB-KW"/>
</dbReference>
<feature type="repeat" description="ANK" evidence="5">
    <location>
        <begin position="375"/>
        <end position="407"/>
    </location>
</feature>
<evidence type="ECO:0000256" key="1">
    <source>
        <dbReference type="ARBA" id="ARBA00006562"/>
    </source>
</evidence>
<keyword evidence="6" id="KW-0539">Nucleus</keyword>
<dbReference type="GO" id="GO:0005829">
    <property type="term" value="C:cytosol"/>
    <property type="evidence" value="ECO:0007669"/>
    <property type="project" value="TreeGrafter"/>
</dbReference>
<dbReference type="OMA" id="KNRTMAW"/>
<dbReference type="GO" id="GO:0110155">
    <property type="term" value="P:NAD-cap decapping"/>
    <property type="evidence" value="ECO:0007669"/>
    <property type="project" value="TreeGrafter"/>
</dbReference>
<organism evidence="9 10">
    <name type="scientific">Cyprinus carpio carpio</name>
    <dbReference type="NCBI Taxonomy" id="630221"/>
    <lineage>
        <taxon>Eukaryota</taxon>
        <taxon>Metazoa</taxon>
        <taxon>Chordata</taxon>
        <taxon>Craniata</taxon>
        <taxon>Vertebrata</taxon>
        <taxon>Euteleostomi</taxon>
        <taxon>Actinopterygii</taxon>
        <taxon>Neopterygii</taxon>
        <taxon>Teleostei</taxon>
        <taxon>Ostariophysi</taxon>
        <taxon>Cypriniformes</taxon>
        <taxon>Cyprinidae</taxon>
        <taxon>Cyprininae</taxon>
        <taxon>Cyprinus</taxon>
    </lineage>
</organism>
<evidence type="ECO:0000259" key="8">
    <source>
        <dbReference type="Pfam" id="PF08652"/>
    </source>
</evidence>
<protein>
    <recommendedName>
        <fullName evidence="6">Decapping nuclease</fullName>
        <ecNumber evidence="6">3.6.1.-</ecNumber>
    </recommendedName>
</protein>
<sequence length="455" mass="51970">MAQRYHRGHHHESVDKRCGEPSADYKTNKRHRSSDEGQHGAAESLSAHRQLYERHFPLYKQPVEVGCFSLDSRRSFFNDHRQLRYYVQPTKSPGFNLRDGYTSRFVKRDDSVKEKLDHVLKWILANRDKIQTRVQPPSSSALGVDFVTWRGHLTKVLTTPYETQEGWMLAASRFRGTIYISEVETEAARVNRETRSERQEEMMYWGYKFEQYICADDVDGTPDPGGVVNTNEAFCTVVQTRLADHKLLFSGEVDCRVKDPDAPPAPGCYVELKTSAEICTPKQRSNFHRYKLLKWWAQSFLPGVPQIVAGFRDHDGIVVAVEAFPTSKISQLIKNEYNCWKPTVCMNFCNDFLSFVKSVVKEDNPRGDPNKSDIWGNTPLHHASANGHMQIVSFLVNFGANLFALDNDFHTPMDVAASRDHMDCVRFLDTAAAQQTGQNAKRVARLKEQATKDAE</sequence>
<keyword evidence="5" id="KW-0040">ANK repeat</keyword>
<keyword evidence="6" id="KW-0460">Magnesium</keyword>
<dbReference type="InterPro" id="IPR036770">
    <property type="entry name" value="Ankyrin_rpt-contain_sf"/>
</dbReference>
<dbReference type="AlphaFoldDB" id="A0A8C1CPQ6"/>
<dbReference type="Ensembl" id="ENSCCRT00000054871.2">
    <property type="protein sequence ID" value="ENSCCRP00000050649.2"/>
    <property type="gene ID" value="ENSCCRG00000027019.2"/>
</dbReference>
<comment type="catalytic activity">
    <reaction evidence="2">
        <text>a 5'-end FAD-phospho-ribonucleoside in mRNA + H2O = a 5'-end phospho-ribonucleoside in mRNA + FAD + H(+)</text>
        <dbReference type="Rhea" id="RHEA:67492"/>
        <dbReference type="Rhea" id="RHEA-COMP:15692"/>
        <dbReference type="Rhea" id="RHEA-COMP:17275"/>
        <dbReference type="ChEBI" id="CHEBI:15377"/>
        <dbReference type="ChEBI" id="CHEBI:15378"/>
        <dbReference type="ChEBI" id="CHEBI:57692"/>
        <dbReference type="ChEBI" id="CHEBI:138282"/>
        <dbReference type="ChEBI" id="CHEBI:172372"/>
    </reaction>
    <physiologicalReaction direction="left-to-right" evidence="2">
        <dbReference type="Rhea" id="RHEA:67493"/>
    </physiologicalReaction>
</comment>
<keyword evidence="6" id="KW-0547">Nucleotide-binding</keyword>
<proteinExistence type="inferred from homology"/>
<comment type="subcellular location">
    <subcellularLocation>
        <location evidence="6">Nucleus</location>
    </subcellularLocation>
</comment>
<comment type="cofactor">
    <cofactor evidence="6">
        <name>Mg(2+)</name>
        <dbReference type="ChEBI" id="CHEBI:18420"/>
    </cofactor>
    <text evidence="6">Binds 2 magnesium ions.</text>
</comment>
<dbReference type="Pfam" id="PF13857">
    <property type="entry name" value="Ank_5"/>
    <property type="match status" value="1"/>
</dbReference>
<keyword evidence="6" id="KW-0694">RNA-binding</keyword>
<dbReference type="PROSITE" id="PS50088">
    <property type="entry name" value="ANK_REPEAT"/>
    <property type="match status" value="1"/>
</dbReference>
<keyword evidence="10" id="KW-1185">Reference proteome</keyword>
<dbReference type="InterPro" id="IPR002110">
    <property type="entry name" value="Ankyrin_rpt"/>
</dbReference>
<comment type="catalytic activity">
    <reaction evidence="3">
        <text>a 5'-end CoA-ribonucleoside in mRNA + H2O = 3'-dephospho-CoA + a 5'-end phospho-ribonucleoside in mRNA + H(+)</text>
        <dbReference type="Rhea" id="RHEA:67496"/>
        <dbReference type="Rhea" id="RHEA-COMP:15692"/>
        <dbReference type="Rhea" id="RHEA-COMP:17276"/>
        <dbReference type="ChEBI" id="CHEBI:15377"/>
        <dbReference type="ChEBI" id="CHEBI:15378"/>
        <dbReference type="ChEBI" id="CHEBI:57328"/>
        <dbReference type="ChEBI" id="CHEBI:138282"/>
        <dbReference type="ChEBI" id="CHEBI:172371"/>
    </reaction>
    <physiologicalReaction direction="left-to-right" evidence="3">
        <dbReference type="Rhea" id="RHEA:67497"/>
    </physiologicalReaction>
</comment>
<dbReference type="Pfam" id="PF08652">
    <property type="entry name" value="RAI1"/>
    <property type="match status" value="1"/>
</dbReference>
<evidence type="ECO:0000256" key="4">
    <source>
        <dbReference type="ARBA" id="ARBA00049418"/>
    </source>
</evidence>
<feature type="compositionally biased region" description="Basic residues" evidence="7">
    <location>
        <begin position="1"/>
        <end position="10"/>
    </location>
</feature>
<name>A0A8C1CPQ6_CYPCA</name>
<dbReference type="Gene3D" id="1.25.40.20">
    <property type="entry name" value="Ankyrin repeat-containing domain"/>
    <property type="match status" value="1"/>
</dbReference>
<reference evidence="9" key="2">
    <citation type="submission" date="2025-09" db="UniProtKB">
        <authorList>
            <consortium name="Ensembl"/>
        </authorList>
    </citation>
    <scope>IDENTIFICATION</scope>
</reference>
<dbReference type="PANTHER" id="PTHR12395">
    <property type="entry name" value="DOM-3 RELATED"/>
    <property type="match status" value="1"/>
</dbReference>
<dbReference type="PANTHER" id="PTHR12395:SF9">
    <property type="entry name" value="DECAPPING AND EXORIBONUCLEASE PROTEIN"/>
    <property type="match status" value="1"/>
</dbReference>
<comment type="catalytic activity">
    <reaction evidence="4">
        <text>a 5'-end NAD(+)-phospho-ribonucleoside in snoRNA + H2O = a 5'-end phospho-ribonucleoside in snoRNA + NAD(+) + H(+)</text>
        <dbReference type="Rhea" id="RHEA:60892"/>
        <dbReference type="Rhea" id="RHEA-COMP:15699"/>
        <dbReference type="Rhea" id="RHEA-COMP:15700"/>
        <dbReference type="ChEBI" id="CHEBI:15377"/>
        <dbReference type="ChEBI" id="CHEBI:15378"/>
        <dbReference type="ChEBI" id="CHEBI:57540"/>
        <dbReference type="ChEBI" id="CHEBI:138282"/>
        <dbReference type="ChEBI" id="CHEBI:144029"/>
    </reaction>
    <physiologicalReaction direction="left-to-right" evidence="4">
        <dbReference type="Rhea" id="RHEA:60893"/>
    </physiologicalReaction>
</comment>
<keyword evidence="6" id="KW-0540">Nuclease</keyword>
<dbReference type="InterPro" id="IPR039039">
    <property type="entry name" value="RAI1-like_fam"/>
</dbReference>
<accession>A0A8C1CPQ6</accession>
<evidence type="ECO:0000256" key="7">
    <source>
        <dbReference type="SAM" id="MobiDB-lite"/>
    </source>
</evidence>
<dbReference type="GeneTree" id="ENSGT00390000006425"/>
<feature type="domain" description="RAI1-like" evidence="8">
    <location>
        <begin position="60"/>
        <end position="363"/>
    </location>
</feature>
<dbReference type="GO" id="GO:0046872">
    <property type="term" value="F:metal ion binding"/>
    <property type="evidence" value="ECO:0007669"/>
    <property type="project" value="UniProtKB-KW"/>
</dbReference>
<dbReference type="InterPro" id="IPR013961">
    <property type="entry name" value="RAI1"/>
</dbReference>
<evidence type="ECO:0000256" key="6">
    <source>
        <dbReference type="RuleBase" id="RU367113"/>
    </source>
</evidence>
<evidence type="ECO:0000313" key="9">
    <source>
        <dbReference type="Ensembl" id="ENSCCRP00000050649.2"/>
    </source>
</evidence>
<dbReference type="GO" id="GO:0034353">
    <property type="term" value="F:mRNA 5'-diphosphatase activity"/>
    <property type="evidence" value="ECO:0007669"/>
    <property type="project" value="TreeGrafter"/>
</dbReference>
<dbReference type="EC" id="3.6.1.-" evidence="6"/>
<evidence type="ECO:0000256" key="2">
    <source>
        <dbReference type="ARBA" id="ARBA00024458"/>
    </source>
</evidence>
<dbReference type="SMART" id="SM00248">
    <property type="entry name" value="ANK"/>
    <property type="match status" value="2"/>
</dbReference>
<dbReference type="SUPFAM" id="SSF48403">
    <property type="entry name" value="Ankyrin repeat"/>
    <property type="match status" value="1"/>
</dbReference>
<dbReference type="PROSITE" id="PS50297">
    <property type="entry name" value="ANK_REP_REGION"/>
    <property type="match status" value="1"/>
</dbReference>
<evidence type="ECO:0000256" key="3">
    <source>
        <dbReference type="ARBA" id="ARBA00024564"/>
    </source>
</evidence>
<keyword evidence="6" id="KW-0378">Hydrolase</keyword>
<reference evidence="9" key="1">
    <citation type="submission" date="2025-08" db="UniProtKB">
        <authorList>
            <consortium name="Ensembl"/>
        </authorList>
    </citation>
    <scope>IDENTIFICATION</scope>
</reference>
<dbReference type="GO" id="GO:0003723">
    <property type="term" value="F:RNA binding"/>
    <property type="evidence" value="ECO:0007669"/>
    <property type="project" value="UniProtKB-KW"/>
</dbReference>
<dbReference type="Proteomes" id="UP001108240">
    <property type="component" value="Unplaced"/>
</dbReference>
<dbReference type="GO" id="GO:0000956">
    <property type="term" value="P:nuclear-transcribed mRNA catabolic process"/>
    <property type="evidence" value="ECO:0007669"/>
    <property type="project" value="TreeGrafter"/>
</dbReference>
<evidence type="ECO:0000256" key="5">
    <source>
        <dbReference type="PROSITE-ProRule" id="PRU00023"/>
    </source>
</evidence>
<dbReference type="GO" id="GO:0005634">
    <property type="term" value="C:nucleus"/>
    <property type="evidence" value="ECO:0007669"/>
    <property type="project" value="UniProtKB-SubCell"/>
</dbReference>
<comment type="similarity">
    <text evidence="1 6">Belongs to the DXO/Dom3Z family.</text>
</comment>
<dbReference type="GO" id="GO:0000166">
    <property type="term" value="F:nucleotide binding"/>
    <property type="evidence" value="ECO:0007669"/>
    <property type="project" value="UniProtKB-KW"/>
</dbReference>
<feature type="region of interest" description="Disordered" evidence="7">
    <location>
        <begin position="1"/>
        <end position="44"/>
    </location>
</feature>
<comment type="function">
    <text evidence="6">Decapping enzyme for NAD-capped RNAs: specifically hydrolyzes the nicotinamide adenine dinucleotide (NAD) cap from a subset of RNAs by removing the entire NAD moiety from the 5'-end of an NAD-capped RNA.</text>
</comment>
<evidence type="ECO:0000313" key="10">
    <source>
        <dbReference type="Proteomes" id="UP001108240"/>
    </source>
</evidence>
<keyword evidence="6" id="KW-0479">Metal-binding</keyword>